<dbReference type="OrthoDB" id="6375767at2759"/>
<gene>
    <name evidence="2" type="ORF">EJB05_50768</name>
</gene>
<evidence type="ECO:0000313" key="2">
    <source>
        <dbReference type="EMBL" id="TVU03687.1"/>
    </source>
</evidence>
<feature type="non-terminal residue" evidence="2">
    <location>
        <position position="1"/>
    </location>
</feature>
<feature type="region of interest" description="Disordered" evidence="1">
    <location>
        <begin position="1"/>
        <end position="70"/>
    </location>
</feature>
<dbReference type="EMBL" id="RWGY01000158">
    <property type="protein sequence ID" value="TVU03687.1"/>
    <property type="molecule type" value="Genomic_DNA"/>
</dbReference>
<protein>
    <submittedName>
        <fullName evidence="2">Uncharacterized protein</fullName>
    </submittedName>
</protein>
<name>A0A5J9SXK9_9POAL</name>
<dbReference type="AlphaFoldDB" id="A0A5J9SXK9"/>
<evidence type="ECO:0000256" key="1">
    <source>
        <dbReference type="SAM" id="MobiDB-lite"/>
    </source>
</evidence>
<keyword evidence="3" id="KW-1185">Reference proteome</keyword>
<feature type="compositionally biased region" description="Low complexity" evidence="1">
    <location>
        <begin position="43"/>
        <end position="56"/>
    </location>
</feature>
<organism evidence="2 3">
    <name type="scientific">Eragrostis curvula</name>
    <name type="common">weeping love grass</name>
    <dbReference type="NCBI Taxonomy" id="38414"/>
    <lineage>
        <taxon>Eukaryota</taxon>
        <taxon>Viridiplantae</taxon>
        <taxon>Streptophyta</taxon>
        <taxon>Embryophyta</taxon>
        <taxon>Tracheophyta</taxon>
        <taxon>Spermatophyta</taxon>
        <taxon>Magnoliopsida</taxon>
        <taxon>Liliopsida</taxon>
        <taxon>Poales</taxon>
        <taxon>Poaceae</taxon>
        <taxon>PACMAD clade</taxon>
        <taxon>Chloridoideae</taxon>
        <taxon>Eragrostideae</taxon>
        <taxon>Eragrostidinae</taxon>
        <taxon>Eragrostis</taxon>
    </lineage>
</organism>
<comment type="caution">
    <text evidence="2">The sequence shown here is derived from an EMBL/GenBank/DDBJ whole genome shotgun (WGS) entry which is preliminary data.</text>
</comment>
<proteinExistence type="predicted"/>
<dbReference type="Proteomes" id="UP000324897">
    <property type="component" value="Unassembled WGS sequence"/>
</dbReference>
<dbReference type="Gramene" id="TVU03687">
    <property type="protein sequence ID" value="TVU03687"/>
    <property type="gene ID" value="EJB05_50768"/>
</dbReference>
<accession>A0A5J9SXK9</accession>
<reference evidence="2 3" key="1">
    <citation type="journal article" date="2019" name="Sci. Rep.">
        <title>A high-quality genome of Eragrostis curvula grass provides insights into Poaceae evolution and supports new strategies to enhance forage quality.</title>
        <authorList>
            <person name="Carballo J."/>
            <person name="Santos B.A.C.M."/>
            <person name="Zappacosta D."/>
            <person name="Garbus I."/>
            <person name="Selva J.P."/>
            <person name="Gallo C.A."/>
            <person name="Diaz A."/>
            <person name="Albertini E."/>
            <person name="Caccamo M."/>
            <person name="Echenique V."/>
        </authorList>
    </citation>
    <scope>NUCLEOTIDE SEQUENCE [LARGE SCALE GENOMIC DNA]</scope>
    <source>
        <strain evidence="3">cv. Victoria</strain>
        <tissue evidence="2">Leaf</tissue>
    </source>
</reference>
<sequence>VEAMEPEQFKKPMAETPARLPEPAYAGGSCARGSPSPAEPERAAPSPAEPTRGGAARSRRERGVATGVSEEATGKYNANPYLHRWQEPKPKQGAALEVTQPASVAAVPRTSATEREISVMISGRGDARRRRSWSAASLLHEPLSLAADEQVAKHEEEEAWGKAYMCGRSWCRSALVCGGLVLGPGSSREVIFVAGYFKILNDCWCCVHIVELPCRRAGAGCWTCRLPTSWFGVSMVAKRLSFSEQCKFCHGNSYVFQYTYPGDDGDEYLIFLREEMNIFLILGLEKRYRHDERSASTSLAGKMIGPLKFHAVLPNLQSRIRIAWKDQNMFRRQGAQGQAVAWQDFLPPQQAVLDDASSETIQVNPVTIYGQYSQG</sequence>
<evidence type="ECO:0000313" key="3">
    <source>
        <dbReference type="Proteomes" id="UP000324897"/>
    </source>
</evidence>